<keyword evidence="3" id="KW-1185">Reference proteome</keyword>
<sequence>MFAGSRDHPCLVKRLDSISARYSQHTLQFNSRGIEQKFDIKREFLSKRATTRWRNILRVVC</sequence>
<protein>
    <submittedName>
        <fullName evidence="2">DUF4113 domain-containing protein</fullName>
    </submittedName>
</protein>
<dbReference type="InterPro" id="IPR025188">
    <property type="entry name" value="DUF4113"/>
</dbReference>
<feature type="domain" description="DUF4113" evidence="1">
    <location>
        <begin position="11"/>
        <end position="59"/>
    </location>
</feature>
<organism evidence="2 3">
    <name type="scientific">Salinimonas profundi</name>
    <dbReference type="NCBI Taxonomy" id="2729140"/>
    <lineage>
        <taxon>Bacteria</taxon>
        <taxon>Pseudomonadati</taxon>
        <taxon>Pseudomonadota</taxon>
        <taxon>Gammaproteobacteria</taxon>
        <taxon>Alteromonadales</taxon>
        <taxon>Alteromonadaceae</taxon>
        <taxon>Alteromonas/Salinimonas group</taxon>
        <taxon>Salinimonas</taxon>
    </lineage>
</organism>
<name>A0ABR8LF67_9ALTE</name>
<reference evidence="2 3" key="1">
    <citation type="submission" date="2020-04" db="EMBL/GenBank/DDBJ databases">
        <title>Salinimonas sp. HHU 13199.</title>
        <authorList>
            <person name="Cui X."/>
            <person name="Zhang D."/>
        </authorList>
    </citation>
    <scope>NUCLEOTIDE SEQUENCE [LARGE SCALE GENOMIC DNA]</scope>
    <source>
        <strain evidence="2 3">HHU 13199</strain>
    </source>
</reference>
<dbReference type="RefSeq" id="WP_191022392.1">
    <property type="nucleotide sequence ID" value="NZ_JABBXD010000001.1"/>
</dbReference>
<evidence type="ECO:0000313" key="3">
    <source>
        <dbReference type="Proteomes" id="UP000624419"/>
    </source>
</evidence>
<dbReference type="EMBL" id="JABBXD010000001">
    <property type="protein sequence ID" value="MBD3584896.1"/>
    <property type="molecule type" value="Genomic_DNA"/>
</dbReference>
<comment type="caution">
    <text evidence="2">The sequence shown here is derived from an EMBL/GenBank/DDBJ whole genome shotgun (WGS) entry which is preliminary data.</text>
</comment>
<evidence type="ECO:0000259" key="1">
    <source>
        <dbReference type="Pfam" id="PF13438"/>
    </source>
</evidence>
<proteinExistence type="predicted"/>
<dbReference type="Proteomes" id="UP000624419">
    <property type="component" value="Unassembled WGS sequence"/>
</dbReference>
<dbReference type="Pfam" id="PF13438">
    <property type="entry name" value="DUF4113"/>
    <property type="match status" value="1"/>
</dbReference>
<evidence type="ECO:0000313" key="2">
    <source>
        <dbReference type="EMBL" id="MBD3584896.1"/>
    </source>
</evidence>
<accession>A0ABR8LF67</accession>
<gene>
    <name evidence="2" type="ORF">HHX48_03985</name>
</gene>